<evidence type="ECO:0000313" key="1">
    <source>
        <dbReference type="EMBL" id="KXA14783.1"/>
    </source>
</evidence>
<evidence type="ECO:0000313" key="2">
    <source>
        <dbReference type="Proteomes" id="UP000070646"/>
    </source>
</evidence>
<organism evidence="1 2">
    <name type="scientific">Clostridium perfringens</name>
    <dbReference type="NCBI Taxonomy" id="1502"/>
    <lineage>
        <taxon>Bacteria</taxon>
        <taxon>Bacillati</taxon>
        <taxon>Bacillota</taxon>
        <taxon>Clostridia</taxon>
        <taxon>Eubacteriales</taxon>
        <taxon>Clostridiaceae</taxon>
        <taxon>Clostridium</taxon>
    </lineage>
</organism>
<protein>
    <submittedName>
        <fullName evidence="1">Uncharacterized protein</fullName>
    </submittedName>
</protein>
<dbReference type="PATRIC" id="fig|1502.174.peg.110"/>
<comment type="caution">
    <text evidence="1">The sequence shown here is derived from an EMBL/GenBank/DDBJ whole genome shotgun (WGS) entry which is preliminary data.</text>
</comment>
<proteinExistence type="predicted"/>
<dbReference type="Proteomes" id="UP000070646">
    <property type="component" value="Unassembled WGS sequence"/>
</dbReference>
<dbReference type="AlphaFoldDB" id="A0A133NET2"/>
<gene>
    <name evidence="1" type="ORF">HMPREF3222_00108</name>
</gene>
<accession>A0A133NET2</accession>
<sequence>MHLFKRNPDFLAEVIMDEIEHIIKECNRDDSEYNNELERFRKLYYYGPIMVNL</sequence>
<dbReference type="EMBL" id="LRPU01000005">
    <property type="protein sequence ID" value="KXA14783.1"/>
    <property type="molecule type" value="Genomic_DNA"/>
</dbReference>
<name>A0A133NET2_CLOPF</name>
<reference evidence="1 2" key="1">
    <citation type="submission" date="2016-01" db="EMBL/GenBank/DDBJ databases">
        <authorList>
            <person name="Oliw E.H."/>
        </authorList>
    </citation>
    <scope>NUCLEOTIDE SEQUENCE [LARGE SCALE GENOMIC DNA]</scope>
    <source>
        <strain evidence="1 2">MJR7757A</strain>
    </source>
</reference>